<evidence type="ECO:0000313" key="6">
    <source>
        <dbReference type="Proteomes" id="UP000249163"/>
    </source>
</evidence>
<keyword evidence="2" id="KW-1133">Transmembrane helix</keyword>
<feature type="transmembrane region" description="Helical" evidence="2">
    <location>
        <begin position="459"/>
        <end position="482"/>
    </location>
</feature>
<keyword evidence="2" id="KW-0812">Transmembrane</keyword>
<keyword evidence="2" id="KW-0472">Membrane</keyword>
<dbReference type="RefSeq" id="WP_076135807.1">
    <property type="nucleotide sequence ID" value="NZ_CP021965.1"/>
</dbReference>
<proteinExistence type="predicted"/>
<protein>
    <submittedName>
        <fullName evidence="3">Uncharacterized protein</fullName>
    </submittedName>
</protein>
<evidence type="ECO:0000313" key="5">
    <source>
        <dbReference type="Proteomes" id="UP000187323"/>
    </source>
</evidence>
<feature type="region of interest" description="Disordered" evidence="1">
    <location>
        <begin position="160"/>
        <end position="224"/>
    </location>
</feature>
<reference evidence="4 5" key="1">
    <citation type="submission" date="2016-10" db="EMBL/GenBank/DDBJ databases">
        <title>Paenibacillus species isolates.</title>
        <authorList>
            <person name="Beno S.M."/>
        </authorList>
    </citation>
    <scope>NUCLEOTIDE SEQUENCE [LARGE SCALE GENOMIC DNA]</scope>
    <source>
        <strain evidence="4 5">FSL H7-0918</strain>
    </source>
</reference>
<sequence length="486" mass="53827">MKSVHLVCSPELIMLLSRSLEHEGYVISGKHSTLHSFISGFSSKEVDPSSIVIMEGGAGLGTPVKAADIISFMTLIRKYLKHTRLIVQLDPVLQTDIEFIRTLVNMNIHDLQFTTEFQGDDLLNWIKEKKTTRDYYHILGKKKGLFASFKGSSSRAASDAAVEEAPSAPPRPVESLTRPQPVAAGSRTVADAANRRPSVAPRSSAGSTPPRLGPPARKETPSLAGAETLESLEQSIPVEEESMPAASTRILGSNVPLVIGVCGVGGEEDVGAAAFLLAAGLAELGWKPLVCGDDRPEISSLEQIVFKGEKEDSVSTMFEYEGVTFYRRGYSWDISELLASEFTHIILWVDIHRERKGTSGLELWWNSQIPILVGNGAMWKYELLKEKLNTLNPYERKRCRLLLENGHQEVLQMLKKDFAEIQTTLMPAHQDPLYPDKAAVEWVMKLLTVQKKLFRKQTLLWGIVGMVLFVTLLLIGIGFSFVPESR</sequence>
<dbReference type="EMBL" id="CP021965">
    <property type="protein sequence ID" value="AWV32702.1"/>
    <property type="molecule type" value="Genomic_DNA"/>
</dbReference>
<reference evidence="3 6" key="2">
    <citation type="submission" date="2017-06" db="EMBL/GenBank/DDBJ databases">
        <title>Complete genome sequence of Paenibacillus odorifer CBA7130.</title>
        <authorList>
            <person name="Nam Y.-D."/>
            <person name="Kang J."/>
            <person name="Chung W.-H."/>
        </authorList>
    </citation>
    <scope>NUCLEOTIDE SEQUENCE [LARGE SCALE GENOMIC DNA]</scope>
    <source>
        <strain evidence="3 6">CBA7130</strain>
    </source>
</reference>
<name>A0AAD0KKH8_9BACL</name>
<evidence type="ECO:0000256" key="1">
    <source>
        <dbReference type="SAM" id="MobiDB-lite"/>
    </source>
</evidence>
<dbReference type="Proteomes" id="UP000187323">
    <property type="component" value="Unassembled WGS sequence"/>
</dbReference>
<organism evidence="3 6">
    <name type="scientific">Paenibacillus odorifer</name>
    <dbReference type="NCBI Taxonomy" id="189426"/>
    <lineage>
        <taxon>Bacteria</taxon>
        <taxon>Bacillati</taxon>
        <taxon>Bacillota</taxon>
        <taxon>Bacilli</taxon>
        <taxon>Bacillales</taxon>
        <taxon>Paenibacillaceae</taxon>
        <taxon>Paenibacillus</taxon>
    </lineage>
</organism>
<accession>A0AAD0KKH8</accession>
<dbReference type="EMBL" id="MPTO01000014">
    <property type="protein sequence ID" value="OME19105.1"/>
    <property type="molecule type" value="Genomic_DNA"/>
</dbReference>
<evidence type="ECO:0000313" key="4">
    <source>
        <dbReference type="EMBL" id="OME19105.1"/>
    </source>
</evidence>
<gene>
    <name evidence="4" type="ORF">BSK47_16135</name>
    <name evidence="3" type="ORF">CD191_08760</name>
</gene>
<dbReference type="Proteomes" id="UP000249163">
    <property type="component" value="Chromosome"/>
</dbReference>
<evidence type="ECO:0000313" key="3">
    <source>
        <dbReference type="EMBL" id="AWV32702.1"/>
    </source>
</evidence>
<evidence type="ECO:0000256" key="2">
    <source>
        <dbReference type="SAM" id="Phobius"/>
    </source>
</evidence>
<dbReference type="AlphaFoldDB" id="A0AAD0KKH8"/>